<proteinExistence type="predicted"/>
<dbReference type="AlphaFoldDB" id="A0A388KZJ4"/>
<accession>A0A388KZJ4</accession>
<sequence length="591" mass="66463">MFADLVYAALHNVETISCLEIQPPGEGINICGSRMGQLSHHVQTVIRVDKGVDTNGKTRYVIPLSLYSDKTHVDGRQKKTTYPLMMSIADRASHATLLAYLPVLQHRPRDKGWGLHSIAFRKRKVVILHKALSIVLRSAKDASHDGMIVTMKRFSEITVHPFIMNYIQDYHEKCALATVKFGVCPTCTVSKDDFDVIANFPNYRRAQTLETQLAANCFNNGDNDIRRAAEARMSELNMYKHVQENGLWGFYRALHGDDPQLDYHLALQPDRMQTIEHDIFLHMIDAFKAAAYKKLSDIARSSTGGGNAGEPTEQQTGGFTKEMKDRLFRSVTKVFAFSAAKDAMLYPSEDLFFTTLQTTAKLIGEHAEEGLRLHVAANGIRAVIGECNRIMTTVRGEISWQLKHWFWAEKGLPLVRSAQTDHQLPILNRMRAEMKGNTTWRRSGNDPWGTPPFKTALTKVFQMRRDDINLGVTLQQLAFADVVLKSEVEQTAKTSKPADQIQKLVAIKKEIAASVRSRDTVLSYSIFKFDRAVSVADKAVALYRVGLPAVQRADANNMTTTDDDFDLEFIAHTVEKCAGRDRDEESLCARP</sequence>
<keyword evidence="3" id="KW-1185">Reference proteome</keyword>
<evidence type="ECO:0000313" key="3">
    <source>
        <dbReference type="Proteomes" id="UP000265515"/>
    </source>
</evidence>
<evidence type="ECO:0000313" key="2">
    <source>
        <dbReference type="EMBL" id="GBG75480.1"/>
    </source>
</evidence>
<dbReference type="Proteomes" id="UP000265515">
    <property type="component" value="Unassembled WGS sequence"/>
</dbReference>
<dbReference type="Pfam" id="PF18759">
    <property type="entry name" value="Plavaka"/>
    <property type="match status" value="1"/>
</dbReference>
<reference evidence="2 3" key="1">
    <citation type="journal article" date="2018" name="Cell">
        <title>The Chara Genome: Secondary Complexity and Implications for Plant Terrestrialization.</title>
        <authorList>
            <person name="Nishiyama T."/>
            <person name="Sakayama H."/>
            <person name="Vries J.D."/>
            <person name="Buschmann H."/>
            <person name="Saint-Marcoux D."/>
            <person name="Ullrich K.K."/>
            <person name="Haas F.B."/>
            <person name="Vanderstraeten L."/>
            <person name="Becker D."/>
            <person name="Lang D."/>
            <person name="Vosolsobe S."/>
            <person name="Rombauts S."/>
            <person name="Wilhelmsson P.K.I."/>
            <person name="Janitza P."/>
            <person name="Kern R."/>
            <person name="Heyl A."/>
            <person name="Rumpler F."/>
            <person name="Villalobos L.I.A.C."/>
            <person name="Clay J.M."/>
            <person name="Skokan R."/>
            <person name="Toyoda A."/>
            <person name="Suzuki Y."/>
            <person name="Kagoshima H."/>
            <person name="Schijlen E."/>
            <person name="Tajeshwar N."/>
            <person name="Catarino B."/>
            <person name="Hetherington A.J."/>
            <person name="Saltykova A."/>
            <person name="Bonnot C."/>
            <person name="Breuninger H."/>
            <person name="Symeonidi A."/>
            <person name="Radhakrishnan G.V."/>
            <person name="Van Nieuwerburgh F."/>
            <person name="Deforce D."/>
            <person name="Chang C."/>
            <person name="Karol K.G."/>
            <person name="Hedrich R."/>
            <person name="Ulvskov P."/>
            <person name="Glockner G."/>
            <person name="Delwiche C.F."/>
            <person name="Petrasek J."/>
            <person name="Van de Peer Y."/>
            <person name="Friml J."/>
            <person name="Beilby M."/>
            <person name="Dolan L."/>
            <person name="Kohara Y."/>
            <person name="Sugano S."/>
            <person name="Fujiyama A."/>
            <person name="Delaux P.-M."/>
            <person name="Quint M."/>
            <person name="TheiBen G."/>
            <person name="Hagemann M."/>
            <person name="Harholt J."/>
            <person name="Dunand C."/>
            <person name="Zachgo S."/>
            <person name="Langdale J."/>
            <person name="Maumus F."/>
            <person name="Straeten D.V.D."/>
            <person name="Gould S.B."/>
            <person name="Rensing S.A."/>
        </authorList>
    </citation>
    <scope>NUCLEOTIDE SEQUENCE [LARGE SCALE GENOMIC DNA]</scope>
    <source>
        <strain evidence="2 3">S276</strain>
    </source>
</reference>
<dbReference type="EMBL" id="BFEA01000225">
    <property type="protein sequence ID" value="GBG75480.1"/>
    <property type="molecule type" value="Genomic_DNA"/>
</dbReference>
<gene>
    <name evidence="2" type="ORF">CBR_g20111</name>
</gene>
<organism evidence="2 3">
    <name type="scientific">Chara braunii</name>
    <name type="common">Braun's stonewort</name>
    <dbReference type="NCBI Taxonomy" id="69332"/>
    <lineage>
        <taxon>Eukaryota</taxon>
        <taxon>Viridiplantae</taxon>
        <taxon>Streptophyta</taxon>
        <taxon>Charophyceae</taxon>
        <taxon>Charales</taxon>
        <taxon>Characeae</taxon>
        <taxon>Chara</taxon>
    </lineage>
</organism>
<comment type="caution">
    <text evidence="2">The sequence shown here is derived from an EMBL/GenBank/DDBJ whole genome shotgun (WGS) entry which is preliminary data.</text>
</comment>
<dbReference type="OrthoDB" id="2418900at2759"/>
<name>A0A388KZJ4_CHABU</name>
<evidence type="ECO:0000256" key="1">
    <source>
        <dbReference type="SAM" id="MobiDB-lite"/>
    </source>
</evidence>
<protein>
    <submittedName>
        <fullName evidence="2">Uncharacterized protein</fullName>
    </submittedName>
</protein>
<dbReference type="Gramene" id="GBG75480">
    <property type="protein sequence ID" value="GBG75480"/>
    <property type="gene ID" value="CBR_g20111"/>
</dbReference>
<dbReference type="InterPro" id="IPR041078">
    <property type="entry name" value="Plavaka"/>
</dbReference>
<feature type="region of interest" description="Disordered" evidence="1">
    <location>
        <begin position="301"/>
        <end position="320"/>
    </location>
</feature>